<comment type="caution">
    <text evidence="1">The sequence shown here is derived from an EMBL/GenBank/DDBJ whole genome shotgun (WGS) entry which is preliminary data.</text>
</comment>
<dbReference type="PANTHER" id="PTHR34998">
    <property type="entry name" value="OS04G0357400 PROTEIN-RELATED"/>
    <property type="match status" value="1"/>
</dbReference>
<gene>
    <name evidence="1" type="ORF">E2562_039535</name>
</gene>
<dbReference type="AlphaFoldDB" id="A0A6G1C2T8"/>
<name>A0A6G1C2T8_9ORYZ</name>
<protein>
    <submittedName>
        <fullName evidence="1">Uncharacterized protein</fullName>
    </submittedName>
</protein>
<evidence type="ECO:0000313" key="2">
    <source>
        <dbReference type="Proteomes" id="UP000479710"/>
    </source>
</evidence>
<dbReference type="PANTHER" id="PTHR34998:SF9">
    <property type="entry name" value="OS04G0357400 PROTEIN"/>
    <property type="match status" value="1"/>
</dbReference>
<dbReference type="OrthoDB" id="671682at2759"/>
<dbReference type="Proteomes" id="UP000479710">
    <property type="component" value="Unassembled WGS sequence"/>
</dbReference>
<accession>A0A6G1C2T8</accession>
<proteinExistence type="predicted"/>
<reference evidence="1 2" key="1">
    <citation type="submission" date="2019-11" db="EMBL/GenBank/DDBJ databases">
        <title>Whole genome sequence of Oryza granulata.</title>
        <authorList>
            <person name="Li W."/>
        </authorList>
    </citation>
    <scope>NUCLEOTIDE SEQUENCE [LARGE SCALE GENOMIC DNA]</scope>
    <source>
        <strain evidence="2">cv. Menghai</strain>
        <tissue evidence="1">Leaf</tissue>
    </source>
</reference>
<sequence length="103" mass="11171">MRDVLAGGGKGAHMHGAVDAAAVRQLTMKQTRMEDVVAPELGVDLELHRRILAEDVKERVLKANQQECITPSCPAPGFPVIPPHRGCNPKYGCQGYAPPSRKM</sequence>
<keyword evidence="2" id="KW-1185">Reference proteome</keyword>
<evidence type="ECO:0000313" key="1">
    <source>
        <dbReference type="EMBL" id="KAF0894539.1"/>
    </source>
</evidence>
<organism evidence="1 2">
    <name type="scientific">Oryza meyeriana var. granulata</name>
    <dbReference type="NCBI Taxonomy" id="110450"/>
    <lineage>
        <taxon>Eukaryota</taxon>
        <taxon>Viridiplantae</taxon>
        <taxon>Streptophyta</taxon>
        <taxon>Embryophyta</taxon>
        <taxon>Tracheophyta</taxon>
        <taxon>Spermatophyta</taxon>
        <taxon>Magnoliopsida</taxon>
        <taxon>Liliopsida</taxon>
        <taxon>Poales</taxon>
        <taxon>Poaceae</taxon>
        <taxon>BOP clade</taxon>
        <taxon>Oryzoideae</taxon>
        <taxon>Oryzeae</taxon>
        <taxon>Oryzinae</taxon>
        <taxon>Oryza</taxon>
        <taxon>Oryza meyeriana</taxon>
    </lineage>
</organism>
<dbReference type="EMBL" id="SPHZ02000011">
    <property type="protein sequence ID" value="KAF0894539.1"/>
    <property type="molecule type" value="Genomic_DNA"/>
</dbReference>